<evidence type="ECO:0000313" key="1">
    <source>
        <dbReference type="EMBL" id="KAK9917021.1"/>
    </source>
</evidence>
<dbReference type="EMBL" id="JALJOT010000002">
    <property type="protein sequence ID" value="KAK9917021.1"/>
    <property type="molecule type" value="Genomic_DNA"/>
</dbReference>
<accession>A0ABR2YZ92</accession>
<reference evidence="1 2" key="1">
    <citation type="journal article" date="2024" name="Nat. Commun.">
        <title>Phylogenomics reveals the evolutionary origins of lichenization in chlorophyte algae.</title>
        <authorList>
            <person name="Puginier C."/>
            <person name="Libourel C."/>
            <person name="Otte J."/>
            <person name="Skaloud P."/>
            <person name="Haon M."/>
            <person name="Grisel S."/>
            <person name="Petersen M."/>
            <person name="Berrin J.G."/>
            <person name="Delaux P.M."/>
            <person name="Dal Grande F."/>
            <person name="Keller J."/>
        </authorList>
    </citation>
    <scope>NUCLEOTIDE SEQUENCE [LARGE SCALE GENOMIC DNA]</scope>
    <source>
        <strain evidence="1 2">SAG 216-7</strain>
    </source>
</reference>
<evidence type="ECO:0008006" key="3">
    <source>
        <dbReference type="Google" id="ProtNLM"/>
    </source>
</evidence>
<dbReference type="Proteomes" id="UP001491310">
    <property type="component" value="Unassembled WGS sequence"/>
</dbReference>
<organism evidence="1 2">
    <name type="scientific">Coccomyxa subellipsoidea</name>
    <dbReference type="NCBI Taxonomy" id="248742"/>
    <lineage>
        <taxon>Eukaryota</taxon>
        <taxon>Viridiplantae</taxon>
        <taxon>Chlorophyta</taxon>
        <taxon>core chlorophytes</taxon>
        <taxon>Trebouxiophyceae</taxon>
        <taxon>Trebouxiophyceae incertae sedis</taxon>
        <taxon>Coccomyxaceae</taxon>
        <taxon>Coccomyxa</taxon>
    </lineage>
</organism>
<dbReference type="PANTHER" id="PTHR34094">
    <property type="match status" value="1"/>
</dbReference>
<name>A0ABR2YZ92_9CHLO</name>
<protein>
    <recommendedName>
        <fullName evidence="3">Adhesin domain-containing protein</fullName>
    </recommendedName>
</protein>
<sequence>MEQLSIEVQESSRRYLACGSPVFFVDQHEDRIEFLEIPISELPTPGDSGGVHMQRSITAWVPERFCSAELSSEGGDVEVAVIKEGELMVYSGQRQFPLTYQMPESGLALNERRWNPDRPGGNVSLRSISATSLDVYTCGGNLNGGSLVAGDVDIDTSGGDVQIGRLMGNDVDVSTQDRGVASAGSGTVSIGAVYADMLHLSSGGSLNIEELNTKDAFVTTLGACGIIVKSLSGTCVLTTAAQQQSAAVSFTLTGQVGHVVASTAGAPISCNLPSGEGQALIVLARPEGAANLQEVMSAAVGSSKEEAGLAGWHRLASFSQQGEAQWELLGRGPVSVLQQSWKEMMQQKLNL</sequence>
<evidence type="ECO:0000313" key="2">
    <source>
        <dbReference type="Proteomes" id="UP001491310"/>
    </source>
</evidence>
<dbReference type="PANTHER" id="PTHR34094:SF1">
    <property type="entry name" value="PROTEIN FAM185A"/>
    <property type="match status" value="1"/>
</dbReference>
<gene>
    <name evidence="1" type="ORF">WJX75_000041</name>
</gene>
<keyword evidence="2" id="KW-1185">Reference proteome</keyword>
<proteinExistence type="predicted"/>
<comment type="caution">
    <text evidence="1">The sequence shown here is derived from an EMBL/GenBank/DDBJ whole genome shotgun (WGS) entry which is preliminary data.</text>
</comment>